<sequence length="236" mass="25230">MSVSSSPHHPRTPGSSDSGDEPGPAAASQPKPREIGLETSCCFLAPLPECPPTLTERLDDWSASVACVGSALEQLSSELPAISKRESAHLPADEPSPPPLARYATPPPSSREWFSEAVVTNDPPVQPPLKPKRLSLQLCSRGGGEERERRLGLLMRGLEWGGQAREGDSALLSTHSGTHCKEGLALGFGSRRELLGWFITNGLSAVHLAMKRNVEHPVTHPGQFAASKSSVCPVRR</sequence>
<dbReference type="Proteomes" id="UP001175000">
    <property type="component" value="Unassembled WGS sequence"/>
</dbReference>
<dbReference type="AlphaFoldDB" id="A0AA40C7M4"/>
<organism evidence="2 3">
    <name type="scientific">Immersiella caudata</name>
    <dbReference type="NCBI Taxonomy" id="314043"/>
    <lineage>
        <taxon>Eukaryota</taxon>
        <taxon>Fungi</taxon>
        <taxon>Dikarya</taxon>
        <taxon>Ascomycota</taxon>
        <taxon>Pezizomycotina</taxon>
        <taxon>Sordariomycetes</taxon>
        <taxon>Sordariomycetidae</taxon>
        <taxon>Sordariales</taxon>
        <taxon>Lasiosphaeriaceae</taxon>
        <taxon>Immersiella</taxon>
    </lineage>
</organism>
<name>A0AA40C7M4_9PEZI</name>
<feature type="compositionally biased region" description="Pro residues" evidence="1">
    <location>
        <begin position="94"/>
        <end position="108"/>
    </location>
</feature>
<evidence type="ECO:0000313" key="2">
    <source>
        <dbReference type="EMBL" id="KAK0627188.1"/>
    </source>
</evidence>
<evidence type="ECO:0000256" key="1">
    <source>
        <dbReference type="SAM" id="MobiDB-lite"/>
    </source>
</evidence>
<proteinExistence type="predicted"/>
<dbReference type="EMBL" id="JAULSU010000002">
    <property type="protein sequence ID" value="KAK0627188.1"/>
    <property type="molecule type" value="Genomic_DNA"/>
</dbReference>
<keyword evidence="3" id="KW-1185">Reference proteome</keyword>
<accession>A0AA40C7M4</accession>
<feature type="region of interest" description="Disordered" evidence="1">
    <location>
        <begin position="86"/>
        <end position="108"/>
    </location>
</feature>
<feature type="region of interest" description="Disordered" evidence="1">
    <location>
        <begin position="1"/>
        <end position="33"/>
    </location>
</feature>
<reference evidence="2" key="1">
    <citation type="submission" date="2023-06" db="EMBL/GenBank/DDBJ databases">
        <title>Genome-scale phylogeny and comparative genomics of the fungal order Sordariales.</title>
        <authorList>
            <consortium name="Lawrence Berkeley National Laboratory"/>
            <person name="Hensen N."/>
            <person name="Bonometti L."/>
            <person name="Westerberg I."/>
            <person name="Brannstrom I.O."/>
            <person name="Guillou S."/>
            <person name="Cros-Aarteil S."/>
            <person name="Calhoun S."/>
            <person name="Haridas S."/>
            <person name="Kuo A."/>
            <person name="Mondo S."/>
            <person name="Pangilinan J."/>
            <person name="Riley R."/>
            <person name="Labutti K."/>
            <person name="Andreopoulos B."/>
            <person name="Lipzen A."/>
            <person name="Chen C."/>
            <person name="Yanf M."/>
            <person name="Daum C."/>
            <person name="Ng V."/>
            <person name="Clum A."/>
            <person name="Steindorff A."/>
            <person name="Ohm R."/>
            <person name="Martin F."/>
            <person name="Silar P."/>
            <person name="Natvig D."/>
            <person name="Lalanne C."/>
            <person name="Gautier V."/>
            <person name="Ament-Velasquez S.L."/>
            <person name="Kruys A."/>
            <person name="Hutchinson M.I."/>
            <person name="Powell A.J."/>
            <person name="Barry K."/>
            <person name="Miller A.N."/>
            <person name="Grigoriev I.V."/>
            <person name="Debuchy R."/>
            <person name="Gladieux P."/>
            <person name="Thoren M.H."/>
            <person name="Johannesson H."/>
        </authorList>
    </citation>
    <scope>NUCLEOTIDE SEQUENCE</scope>
    <source>
        <strain evidence="2">CBS 606.72</strain>
    </source>
</reference>
<gene>
    <name evidence="2" type="ORF">B0T14DRAFT_130258</name>
</gene>
<comment type="caution">
    <text evidence="2">The sequence shown here is derived from an EMBL/GenBank/DDBJ whole genome shotgun (WGS) entry which is preliminary data.</text>
</comment>
<evidence type="ECO:0000313" key="3">
    <source>
        <dbReference type="Proteomes" id="UP001175000"/>
    </source>
</evidence>
<feature type="compositionally biased region" description="Polar residues" evidence="1">
    <location>
        <begin position="1"/>
        <end position="17"/>
    </location>
</feature>
<protein>
    <submittedName>
        <fullName evidence="2">Uncharacterized protein</fullName>
    </submittedName>
</protein>